<evidence type="ECO:0000313" key="4">
    <source>
        <dbReference type="EMBL" id="ANZ73260.1"/>
    </source>
</evidence>
<name>A0A1B2J5M8_PICPA</name>
<accession>A0A1B2J5M8</accession>
<protein>
    <submittedName>
        <fullName evidence="4">BA75_00984T0</fullName>
    </submittedName>
</protein>
<evidence type="ECO:0000313" key="5">
    <source>
        <dbReference type="Proteomes" id="UP000094565"/>
    </source>
</evidence>
<keyword evidence="3" id="KW-0472">Membrane</keyword>
<keyword evidence="5" id="KW-1185">Reference proteome</keyword>
<organism evidence="4 5">
    <name type="scientific">Komagataella pastoris</name>
    <name type="common">Yeast</name>
    <name type="synonym">Pichia pastoris</name>
    <dbReference type="NCBI Taxonomy" id="4922"/>
    <lineage>
        <taxon>Eukaryota</taxon>
        <taxon>Fungi</taxon>
        <taxon>Dikarya</taxon>
        <taxon>Ascomycota</taxon>
        <taxon>Saccharomycotina</taxon>
        <taxon>Pichiomycetes</taxon>
        <taxon>Pichiales</taxon>
        <taxon>Pichiaceae</taxon>
        <taxon>Komagataella</taxon>
    </lineage>
</organism>
<feature type="transmembrane region" description="Helical" evidence="3">
    <location>
        <begin position="16"/>
        <end position="38"/>
    </location>
</feature>
<keyword evidence="1" id="KW-0175">Coiled coil</keyword>
<dbReference type="EMBL" id="CP014584">
    <property type="protein sequence ID" value="ANZ73260.1"/>
    <property type="molecule type" value="Genomic_DNA"/>
</dbReference>
<proteinExistence type="predicted"/>
<dbReference type="Proteomes" id="UP000094565">
    <property type="component" value="Chromosome 1"/>
</dbReference>
<evidence type="ECO:0000256" key="1">
    <source>
        <dbReference type="SAM" id="Coils"/>
    </source>
</evidence>
<feature type="region of interest" description="Disordered" evidence="2">
    <location>
        <begin position="202"/>
        <end position="224"/>
    </location>
</feature>
<keyword evidence="3" id="KW-0812">Transmembrane</keyword>
<feature type="coiled-coil region" evidence="1">
    <location>
        <begin position="48"/>
        <end position="93"/>
    </location>
</feature>
<evidence type="ECO:0000256" key="2">
    <source>
        <dbReference type="SAM" id="MobiDB-lite"/>
    </source>
</evidence>
<gene>
    <name evidence="4" type="ORF">ATY40_BA7500984</name>
</gene>
<reference evidence="4 5" key="1">
    <citation type="submission" date="2016-02" db="EMBL/GenBank/DDBJ databases">
        <title>Comparative genomic and transcriptomic foundation for Pichia pastoris.</title>
        <authorList>
            <person name="Love K.R."/>
            <person name="Shah K.A."/>
            <person name="Whittaker C.A."/>
            <person name="Wu J."/>
            <person name="Bartlett M.C."/>
            <person name="Ma D."/>
            <person name="Leeson R.L."/>
            <person name="Priest M."/>
            <person name="Young S.K."/>
            <person name="Love J.C."/>
        </authorList>
    </citation>
    <scope>NUCLEOTIDE SEQUENCE [LARGE SCALE GENOMIC DNA]</scope>
    <source>
        <strain evidence="4 5">ATCC 28485</strain>
    </source>
</reference>
<sequence length="250" mass="29027">MYELEFPSDGEFEVEFVLFYFTSASVLLYLIGKILFFLGQRKRENIKLEIYQEVLEDYHQQLKVLRDDTSTLRRILEQENSQLRLSIKNIRSDMALKERNLKMEVADLNILFEDKLSDSVFKLNSHLISTTRDMKHIENLLNTKLSYYYDHLYSEVARLSNLEGYLSQYESKTEDCGENEICKTGQQEICLSSQNPSKDTNQLLSPISFLNSPTTPKRPNLSDPNLKVQLASSLETIISSPKLKENVSNF</sequence>
<evidence type="ECO:0000256" key="3">
    <source>
        <dbReference type="SAM" id="Phobius"/>
    </source>
</evidence>
<dbReference type="OrthoDB" id="10371778at2759"/>
<feature type="compositionally biased region" description="Polar residues" evidence="2">
    <location>
        <begin position="202"/>
        <end position="217"/>
    </location>
</feature>
<dbReference type="AlphaFoldDB" id="A0A1B2J5M8"/>
<keyword evidence="3" id="KW-1133">Transmembrane helix</keyword>